<protein>
    <submittedName>
        <fullName evidence="1">Enamine deaminase RidA</fullName>
    </submittedName>
</protein>
<organism evidence="1 2">
    <name type="scientific">Thalassobaculum fulvum</name>
    <dbReference type="NCBI Taxonomy" id="1633335"/>
    <lineage>
        <taxon>Bacteria</taxon>
        <taxon>Pseudomonadati</taxon>
        <taxon>Pseudomonadota</taxon>
        <taxon>Alphaproteobacteria</taxon>
        <taxon>Rhodospirillales</taxon>
        <taxon>Thalassobaculaceae</taxon>
        <taxon>Thalassobaculum</taxon>
    </lineage>
</organism>
<dbReference type="Pfam" id="PF01042">
    <property type="entry name" value="Ribonuc_L-PSP"/>
    <property type="match status" value="1"/>
</dbReference>
<name>A0A919CRA6_9PROT</name>
<dbReference type="SUPFAM" id="SSF55298">
    <property type="entry name" value="YjgF-like"/>
    <property type="match status" value="1"/>
</dbReference>
<dbReference type="Proteomes" id="UP000630353">
    <property type="component" value="Unassembled WGS sequence"/>
</dbReference>
<dbReference type="InterPro" id="IPR035959">
    <property type="entry name" value="RutC-like_sf"/>
</dbReference>
<dbReference type="EMBL" id="BMZS01000009">
    <property type="protein sequence ID" value="GHD56712.1"/>
    <property type="molecule type" value="Genomic_DNA"/>
</dbReference>
<sequence>MSHRTIDPKTIVTLGVPNYTHAVASEAATRWLHLSGQVGVAPDGRTADGALAQCRQALANVAALLAADGMTVDDVVHMRIFLLDRADIPALREARGEFLGDRRVASTLVLVSGLVDPAWKVEIEVVAAR</sequence>
<reference evidence="1" key="1">
    <citation type="journal article" date="2014" name="Int. J. Syst. Evol. Microbiol.">
        <title>Complete genome sequence of Corynebacterium casei LMG S-19264T (=DSM 44701T), isolated from a smear-ripened cheese.</title>
        <authorList>
            <consortium name="US DOE Joint Genome Institute (JGI-PGF)"/>
            <person name="Walter F."/>
            <person name="Albersmeier A."/>
            <person name="Kalinowski J."/>
            <person name="Ruckert C."/>
        </authorList>
    </citation>
    <scope>NUCLEOTIDE SEQUENCE</scope>
    <source>
        <strain evidence="1">KCTC 42651</strain>
    </source>
</reference>
<dbReference type="Gene3D" id="3.30.1330.40">
    <property type="entry name" value="RutC-like"/>
    <property type="match status" value="1"/>
</dbReference>
<dbReference type="RefSeq" id="WP_189992417.1">
    <property type="nucleotide sequence ID" value="NZ_BMZS01000009.1"/>
</dbReference>
<gene>
    <name evidence="1" type="ORF">GCM10017083_37100</name>
</gene>
<dbReference type="InterPro" id="IPR006175">
    <property type="entry name" value="YjgF/YER057c/UK114"/>
</dbReference>
<dbReference type="PANTHER" id="PTHR43857:SF1">
    <property type="entry name" value="YJGH FAMILY PROTEIN"/>
    <property type="match status" value="1"/>
</dbReference>
<evidence type="ECO:0000313" key="2">
    <source>
        <dbReference type="Proteomes" id="UP000630353"/>
    </source>
</evidence>
<proteinExistence type="predicted"/>
<accession>A0A919CRA6</accession>
<dbReference type="AlphaFoldDB" id="A0A919CRA6"/>
<evidence type="ECO:0000313" key="1">
    <source>
        <dbReference type="EMBL" id="GHD56712.1"/>
    </source>
</evidence>
<comment type="caution">
    <text evidence="1">The sequence shown here is derived from an EMBL/GenBank/DDBJ whole genome shotgun (WGS) entry which is preliminary data.</text>
</comment>
<reference evidence="1" key="2">
    <citation type="submission" date="2020-09" db="EMBL/GenBank/DDBJ databases">
        <authorList>
            <person name="Sun Q."/>
            <person name="Kim S."/>
        </authorList>
    </citation>
    <scope>NUCLEOTIDE SEQUENCE</scope>
    <source>
        <strain evidence="1">KCTC 42651</strain>
    </source>
</reference>
<dbReference type="PANTHER" id="PTHR43857">
    <property type="entry name" value="BLR7761 PROTEIN"/>
    <property type="match status" value="1"/>
</dbReference>
<keyword evidence="2" id="KW-1185">Reference proteome</keyword>